<dbReference type="AlphaFoldDB" id="A0A8J7VQY8"/>
<accession>A0A8J7VQY8</accession>
<reference evidence="2 3" key="1">
    <citation type="journal article" date="2021" name="Microbiol. Resour. Announc.">
        <title>Draft Genome Sequence of Coralloluteibacterium stylophorae LMG 29479T.</title>
        <authorList>
            <person name="Karlyshev A.V."/>
            <person name="Kudryashova E.B."/>
            <person name="Ariskina E.V."/>
            <person name="Conroy A.P."/>
            <person name="Abidueva E.Y."/>
        </authorList>
    </citation>
    <scope>NUCLEOTIDE SEQUENCE [LARGE SCALE GENOMIC DNA]</scope>
    <source>
        <strain evidence="2 3">LMG 29479</strain>
    </source>
</reference>
<name>A0A8J7VQY8_9GAMM</name>
<comment type="caution">
    <text evidence="1">The sequence shown here is derived from an EMBL/GenBank/DDBJ whole genome shotgun (WGS) entry which is preliminary data.</text>
</comment>
<sequence>MIVTVSLTDTPPEVTVQRQVAVRGTPDWQTAENVGEAEVVLLMEMPESPLARDQE</sequence>
<organism evidence="1">
    <name type="scientific">Coralloluteibacterium stylophorae</name>
    <dbReference type="NCBI Taxonomy" id="1776034"/>
    <lineage>
        <taxon>Bacteria</taxon>
        <taxon>Pseudomonadati</taxon>
        <taxon>Pseudomonadota</taxon>
        <taxon>Gammaproteobacteria</taxon>
        <taxon>Lysobacterales</taxon>
        <taxon>Lysobacteraceae</taxon>
        <taxon>Coralloluteibacterium</taxon>
    </lineage>
</organism>
<keyword evidence="3" id="KW-1185">Reference proteome</keyword>
<dbReference type="EMBL" id="JAGQFT010000010">
    <property type="protein sequence ID" value="MBR0561435.1"/>
    <property type="molecule type" value="Genomic_DNA"/>
</dbReference>
<protein>
    <submittedName>
        <fullName evidence="1">Uncharacterized protein</fullName>
    </submittedName>
</protein>
<gene>
    <name evidence="2" type="ORF">KB893_011225</name>
    <name evidence="1" type="ORF">KB893_02700</name>
</gene>
<dbReference type="Proteomes" id="UP000675747">
    <property type="component" value="Unassembled WGS sequence"/>
</dbReference>
<reference evidence="1" key="2">
    <citation type="submission" date="2021-04" db="EMBL/GenBank/DDBJ databases">
        <authorList>
            <person name="Karlyshev A.V."/>
        </authorList>
    </citation>
    <scope>NUCLEOTIDE SEQUENCE</scope>
    <source>
        <strain evidence="1">LMG 29479</strain>
    </source>
</reference>
<evidence type="ECO:0000313" key="3">
    <source>
        <dbReference type="Proteomes" id="UP000675747"/>
    </source>
</evidence>
<evidence type="ECO:0000313" key="1">
    <source>
        <dbReference type="EMBL" id="MBR0561435.1"/>
    </source>
</evidence>
<evidence type="ECO:0000313" key="2">
    <source>
        <dbReference type="EMBL" id="MBS7457700.1"/>
    </source>
</evidence>
<dbReference type="EMBL" id="JAGQFT020000006">
    <property type="protein sequence ID" value="MBS7457700.1"/>
    <property type="molecule type" value="Genomic_DNA"/>
</dbReference>
<proteinExistence type="predicted"/>